<reference evidence="1" key="1">
    <citation type="journal article" date="2016" name="Nat. Genet.">
        <title>A high-quality carrot genome assembly provides new insights into carotenoid accumulation and asterid genome evolution.</title>
        <authorList>
            <person name="Iorizzo M."/>
            <person name="Ellison S."/>
            <person name="Senalik D."/>
            <person name="Zeng P."/>
            <person name="Satapoomin P."/>
            <person name="Huang J."/>
            <person name="Bowman M."/>
            <person name="Iovene M."/>
            <person name="Sanseverino W."/>
            <person name="Cavagnaro P."/>
            <person name="Yildiz M."/>
            <person name="Macko-Podgorni A."/>
            <person name="Moranska E."/>
            <person name="Grzebelus E."/>
            <person name="Grzebelus D."/>
            <person name="Ashrafi H."/>
            <person name="Zheng Z."/>
            <person name="Cheng S."/>
            <person name="Spooner D."/>
            <person name="Van Deynze A."/>
            <person name="Simon P."/>
        </authorList>
    </citation>
    <scope>NUCLEOTIDE SEQUENCE</scope>
    <source>
        <tissue evidence="1">Leaf</tissue>
    </source>
</reference>
<dbReference type="EMBL" id="CP093348">
    <property type="protein sequence ID" value="WOH05322.1"/>
    <property type="molecule type" value="Genomic_DNA"/>
</dbReference>
<gene>
    <name evidence="1" type="ORF">DCAR_0624738</name>
</gene>
<dbReference type="PANTHER" id="PTHR33133">
    <property type="entry name" value="OS08G0107100 PROTEIN-RELATED"/>
    <property type="match status" value="1"/>
</dbReference>
<sequence length="329" mass="36257">MEGTGKNIRSSVYLFLSNYHYFTISALFALPFSATILITQALVPFSNLLPPIQLRLQALLFAAGLPPSSQFFSILSIKLSQTITSSILVLPFAFSFLLFAKASVIKALSQPKPSLPPKISSFTPILKPIFSTQICNSVLILSVNATSLSIIAIAFNCLDAFNLISSPRSISLFSAAAALLYSIFLSNAFIISNLALVLSGSESKGGYLSILKACVLIRGRNSKAILLALPLNMALAAIEALFQYRLVEAFSSTKFPNFSMTLEWIIIAYLYSIFIVLDTIISCMFYKSCEAVFFVEDQETRFCHYIDISQEDQEHISSYTRLKTLDAFS</sequence>
<dbReference type="AlphaFoldDB" id="A0A161YE84"/>
<protein>
    <submittedName>
        <fullName evidence="1">Uncharacterized protein</fullName>
    </submittedName>
</protein>
<proteinExistence type="predicted"/>
<name>A0A161YE84_DAUCS</name>
<dbReference type="Gramene" id="KZM91119">
    <property type="protein sequence ID" value="KZM91119"/>
    <property type="gene ID" value="DCAR_021516"/>
</dbReference>
<evidence type="ECO:0000313" key="1">
    <source>
        <dbReference type="EMBL" id="WOH05322.1"/>
    </source>
</evidence>
<dbReference type="Proteomes" id="UP000077755">
    <property type="component" value="Chromosome 6"/>
</dbReference>
<evidence type="ECO:0000313" key="2">
    <source>
        <dbReference type="Proteomes" id="UP000077755"/>
    </source>
</evidence>
<keyword evidence="2" id="KW-1185">Reference proteome</keyword>
<reference evidence="1" key="2">
    <citation type="submission" date="2022-03" db="EMBL/GenBank/DDBJ databases">
        <title>Draft title - Genomic analysis of global carrot germplasm unveils the trajectory of domestication and the origin of high carotenoid orange carrot.</title>
        <authorList>
            <person name="Iorizzo M."/>
            <person name="Ellison S."/>
            <person name="Senalik D."/>
            <person name="Macko-Podgorni A."/>
            <person name="Grzebelus D."/>
            <person name="Bostan H."/>
            <person name="Rolling W."/>
            <person name="Curaba J."/>
            <person name="Simon P."/>
        </authorList>
    </citation>
    <scope>NUCLEOTIDE SEQUENCE</scope>
    <source>
        <tissue evidence="1">Leaf</tissue>
    </source>
</reference>
<accession>A0A161YE84</accession>
<organism evidence="1 2">
    <name type="scientific">Daucus carota subsp. sativus</name>
    <name type="common">Carrot</name>
    <dbReference type="NCBI Taxonomy" id="79200"/>
    <lineage>
        <taxon>Eukaryota</taxon>
        <taxon>Viridiplantae</taxon>
        <taxon>Streptophyta</taxon>
        <taxon>Embryophyta</taxon>
        <taxon>Tracheophyta</taxon>
        <taxon>Spermatophyta</taxon>
        <taxon>Magnoliopsida</taxon>
        <taxon>eudicotyledons</taxon>
        <taxon>Gunneridae</taxon>
        <taxon>Pentapetalae</taxon>
        <taxon>asterids</taxon>
        <taxon>campanulids</taxon>
        <taxon>Apiales</taxon>
        <taxon>Apiaceae</taxon>
        <taxon>Apioideae</taxon>
        <taxon>Scandiceae</taxon>
        <taxon>Daucinae</taxon>
        <taxon>Daucus</taxon>
        <taxon>Daucus sect. Daucus</taxon>
    </lineage>
</organism>
<dbReference type="PANTHER" id="PTHR33133:SF3">
    <property type="entry name" value="TRANSMEMBRANE PROTEIN"/>
    <property type="match status" value="1"/>
</dbReference>